<reference evidence="2 3" key="1">
    <citation type="submission" date="2019-01" db="EMBL/GenBank/DDBJ databases">
        <title>Lacibacter sp. strain TTM-7.</title>
        <authorList>
            <person name="Chen W.-M."/>
        </authorList>
    </citation>
    <scope>NUCLEOTIDE SEQUENCE [LARGE SCALE GENOMIC DNA]</scope>
    <source>
        <strain evidence="2 3">TTM-7</strain>
    </source>
</reference>
<evidence type="ECO:0000313" key="3">
    <source>
        <dbReference type="Proteomes" id="UP000290204"/>
    </source>
</evidence>
<dbReference type="AlphaFoldDB" id="A0A4Q1CNQ9"/>
<dbReference type="EMBL" id="SDHW01000001">
    <property type="protein sequence ID" value="RXK62385.1"/>
    <property type="molecule type" value="Genomic_DNA"/>
</dbReference>
<name>A0A4Q1CNQ9_9BACT</name>
<evidence type="ECO:0000256" key="1">
    <source>
        <dbReference type="SAM" id="MobiDB-lite"/>
    </source>
</evidence>
<dbReference type="Proteomes" id="UP000290204">
    <property type="component" value="Unassembled WGS sequence"/>
</dbReference>
<accession>A0A4Q1CNQ9</accession>
<sequence length="197" mass="22474">MAKEKMTLKTYEWESTKGRLKKKPVAKNYDMPHTEENNGTSNVKSYGMPITVNAYQEMVKKFKDEAAPDLSVFSKLLQVTFSKSSIMRVLSQEGCEYVSIMQAMTEEELEDGSKKKKVTFVLQGLNAFRTPVKEDLLLKTNEEDGSERIHRDDDPIIEERGNGEEEPEPFKSLTGDKIKSQSLSDFMKDLFTAIAKR</sequence>
<feature type="region of interest" description="Disordered" evidence="1">
    <location>
        <begin position="140"/>
        <end position="177"/>
    </location>
</feature>
<dbReference type="OrthoDB" id="798508at2"/>
<keyword evidence="3" id="KW-1185">Reference proteome</keyword>
<proteinExistence type="predicted"/>
<feature type="compositionally biased region" description="Basic and acidic residues" evidence="1">
    <location>
        <begin position="140"/>
        <end position="163"/>
    </location>
</feature>
<protein>
    <submittedName>
        <fullName evidence="2">Uncharacterized protein</fullName>
    </submittedName>
</protein>
<comment type="caution">
    <text evidence="2">The sequence shown here is derived from an EMBL/GenBank/DDBJ whole genome shotgun (WGS) entry which is preliminary data.</text>
</comment>
<organism evidence="2 3">
    <name type="scientific">Lacibacter luteus</name>
    <dbReference type="NCBI Taxonomy" id="2508719"/>
    <lineage>
        <taxon>Bacteria</taxon>
        <taxon>Pseudomonadati</taxon>
        <taxon>Bacteroidota</taxon>
        <taxon>Chitinophagia</taxon>
        <taxon>Chitinophagales</taxon>
        <taxon>Chitinophagaceae</taxon>
        <taxon>Lacibacter</taxon>
    </lineage>
</organism>
<evidence type="ECO:0000313" key="2">
    <source>
        <dbReference type="EMBL" id="RXK62385.1"/>
    </source>
</evidence>
<gene>
    <name evidence="2" type="ORF">ESA94_05085</name>
</gene>
<dbReference type="RefSeq" id="WP_129129756.1">
    <property type="nucleotide sequence ID" value="NZ_SDHW01000001.1"/>
</dbReference>